<dbReference type="InterPro" id="IPR000182">
    <property type="entry name" value="GNAT_dom"/>
</dbReference>
<dbReference type="HOGENOM" id="CLU_081840_1_2_3"/>
<dbReference type="OrthoDB" id="9797178at2"/>
<reference evidence="3" key="1">
    <citation type="journal article" date="2013" name="Proc. Natl. Acad. Sci. U.S.A.">
        <title>Improving the coverage of the cyanobacterial phylum using diversity-driven genome sequencing.</title>
        <authorList>
            <person name="Shih P.M."/>
            <person name="Wu D."/>
            <person name="Latifi A."/>
            <person name="Axen S.D."/>
            <person name="Fewer D.P."/>
            <person name="Talla E."/>
            <person name="Calteau A."/>
            <person name="Cai F."/>
            <person name="Tandeau de Marsac N."/>
            <person name="Rippka R."/>
            <person name="Herdman M."/>
            <person name="Sivonen K."/>
            <person name="Coursin T."/>
            <person name="Laurent T."/>
            <person name="Goodwin L."/>
            <person name="Nolan M."/>
            <person name="Davenport K.W."/>
            <person name="Han C.S."/>
            <person name="Rubin E.M."/>
            <person name="Eisen J.A."/>
            <person name="Woyke T."/>
            <person name="Gugger M."/>
            <person name="Kerfeld C.A."/>
        </authorList>
    </citation>
    <scope>NUCLEOTIDE SEQUENCE [LARGE SCALE GENOMIC DNA]</scope>
    <source>
        <strain evidence="3">ATCC 27899 / PCC 7122</strain>
    </source>
</reference>
<dbReference type="Gene3D" id="3.40.630.30">
    <property type="match status" value="1"/>
</dbReference>
<dbReference type="eggNOG" id="COG3153">
    <property type="taxonomic scope" value="Bacteria"/>
</dbReference>
<evidence type="ECO:0000259" key="1">
    <source>
        <dbReference type="PROSITE" id="PS51186"/>
    </source>
</evidence>
<protein>
    <submittedName>
        <fullName evidence="2">GCN5-related N-acetyltransferase</fullName>
    </submittedName>
</protein>
<organism evidence="2 3">
    <name type="scientific">Anabaena cylindrica (strain ATCC 27899 / PCC 7122)</name>
    <dbReference type="NCBI Taxonomy" id="272123"/>
    <lineage>
        <taxon>Bacteria</taxon>
        <taxon>Bacillati</taxon>
        <taxon>Cyanobacteriota</taxon>
        <taxon>Cyanophyceae</taxon>
        <taxon>Nostocales</taxon>
        <taxon>Nostocaceae</taxon>
        <taxon>Anabaena</taxon>
    </lineage>
</organism>
<dbReference type="PROSITE" id="PS51186">
    <property type="entry name" value="GNAT"/>
    <property type="match status" value="1"/>
</dbReference>
<feature type="domain" description="N-acetyltransferase" evidence="1">
    <location>
        <begin position="1"/>
        <end position="149"/>
    </location>
</feature>
<dbReference type="CDD" id="cd04301">
    <property type="entry name" value="NAT_SF"/>
    <property type="match status" value="1"/>
</dbReference>
<dbReference type="Proteomes" id="UP000010474">
    <property type="component" value="Chromosome"/>
</dbReference>
<dbReference type="SUPFAM" id="SSF55729">
    <property type="entry name" value="Acyl-CoA N-acyltransferases (Nat)"/>
    <property type="match status" value="1"/>
</dbReference>
<evidence type="ECO:0000313" key="2">
    <source>
        <dbReference type="EMBL" id="AFZ56349.1"/>
    </source>
</evidence>
<keyword evidence="3" id="KW-1185">Reference proteome</keyword>
<dbReference type="GO" id="GO:0016747">
    <property type="term" value="F:acyltransferase activity, transferring groups other than amino-acyl groups"/>
    <property type="evidence" value="ECO:0007669"/>
    <property type="project" value="InterPro"/>
</dbReference>
<dbReference type="EMBL" id="CP003659">
    <property type="protein sequence ID" value="AFZ56349.1"/>
    <property type="molecule type" value="Genomic_DNA"/>
</dbReference>
<dbReference type="RefSeq" id="WP_015213002.1">
    <property type="nucleotide sequence ID" value="NC_019771.1"/>
</dbReference>
<dbReference type="InterPro" id="IPR016181">
    <property type="entry name" value="Acyl_CoA_acyltransferase"/>
</dbReference>
<dbReference type="AlphaFoldDB" id="K9ZC97"/>
<name>K9ZC97_ANACC</name>
<evidence type="ECO:0000313" key="3">
    <source>
        <dbReference type="Proteomes" id="UP000010474"/>
    </source>
</evidence>
<accession>K9ZC97</accession>
<dbReference type="STRING" id="272123.Anacy_0765"/>
<sequence length="168" mass="18815">MKIRGETLLDYPAIAEVNTLAFKGENEALLIEKIRISDRYIPELSLVAEIDGRVIGHILYSYIDLVDEDTFQVLGLAPIAVHPQFHKQGIGSALINASLEIANTRKEAIVIVLGYPSFYTRFGFVPSVDYQIESPFPVPDDVFMVKTLQSYDKKYKGKVIYPPAFDGC</sequence>
<dbReference type="KEGG" id="acy:Anacy_0765"/>
<gene>
    <name evidence="2" type="ordered locus">Anacy_0765</name>
</gene>
<proteinExistence type="predicted"/>
<dbReference type="Pfam" id="PF13508">
    <property type="entry name" value="Acetyltransf_7"/>
    <property type="match status" value="1"/>
</dbReference>
<dbReference type="PATRIC" id="fig|272123.3.peg.837"/>